<comment type="caution">
    <text evidence="1">The sequence shown here is derived from an EMBL/GenBank/DDBJ whole genome shotgun (WGS) entry which is preliminary data.</text>
</comment>
<accession>A0A316E847</accession>
<proteinExistence type="predicted"/>
<dbReference type="EMBL" id="QGGO01000013">
    <property type="protein sequence ID" value="PWK26246.1"/>
    <property type="molecule type" value="Genomic_DNA"/>
</dbReference>
<reference evidence="1 2" key="1">
    <citation type="submission" date="2018-05" db="EMBL/GenBank/DDBJ databases">
        <title>Genomic Encyclopedia of Archaeal and Bacterial Type Strains, Phase II (KMG-II): from individual species to whole genera.</title>
        <authorList>
            <person name="Goeker M."/>
        </authorList>
    </citation>
    <scope>NUCLEOTIDE SEQUENCE [LARGE SCALE GENOMIC DNA]</scope>
    <source>
        <strain evidence="1 2">DSM 22214</strain>
    </source>
</reference>
<evidence type="ECO:0000313" key="1">
    <source>
        <dbReference type="EMBL" id="PWK26246.1"/>
    </source>
</evidence>
<organism evidence="1 2">
    <name type="scientific">Arcicella aurantiaca</name>
    <dbReference type="NCBI Taxonomy" id="591202"/>
    <lineage>
        <taxon>Bacteria</taxon>
        <taxon>Pseudomonadati</taxon>
        <taxon>Bacteroidota</taxon>
        <taxon>Cytophagia</taxon>
        <taxon>Cytophagales</taxon>
        <taxon>Flectobacillaceae</taxon>
        <taxon>Arcicella</taxon>
    </lineage>
</organism>
<dbReference type="OrthoDB" id="960907at2"/>
<keyword evidence="2" id="KW-1185">Reference proteome</keyword>
<evidence type="ECO:0000313" key="2">
    <source>
        <dbReference type="Proteomes" id="UP000245489"/>
    </source>
</evidence>
<dbReference type="AlphaFoldDB" id="A0A316E847"/>
<name>A0A316E847_9BACT</name>
<dbReference type="RefSeq" id="WP_109743446.1">
    <property type="nucleotide sequence ID" value="NZ_QGGO01000013.1"/>
</dbReference>
<evidence type="ECO:0008006" key="3">
    <source>
        <dbReference type="Google" id="ProtNLM"/>
    </source>
</evidence>
<protein>
    <recommendedName>
        <fullName evidence="3">Outer membrane protein with beta-barrel domain</fullName>
    </recommendedName>
</protein>
<sequence>MKIFRQIYIVSFLLFVSQSVYSQAISYYPFGNAQQLSIATNPTKVVWLDVRFQMNSFISSLNTEPALMFNLAYSRNANFYAGGGANLGIVGAAVDNRRLVNGYFGSFGVRAYPFKEAPKVSINFELGPYVQYDGAAGQFRAWLGVGYHFGGK</sequence>
<dbReference type="Proteomes" id="UP000245489">
    <property type="component" value="Unassembled WGS sequence"/>
</dbReference>
<gene>
    <name evidence="1" type="ORF">LV89_02727</name>
</gene>